<dbReference type="GO" id="GO:0046872">
    <property type="term" value="F:metal ion binding"/>
    <property type="evidence" value="ECO:0007669"/>
    <property type="project" value="InterPro"/>
</dbReference>
<sequence length="423" mass="47819">MIDRKNPPASKAIEKVDFIKVKKHQLSNHIPVFVVNAGEQELVRIEFIFGNVNWDAAKPLLASATNTMLNDGTSNLSGAQIAAQIDYYGAFFQTEYAYDHSSVTLFTLNKHLQSTLPLVKEILTASNFPQKELDNFINNQKQKLKVSLEKNDFLAKRKFNEVLFGDTLYGYTAEETDFDALQQEDLVKYFAQAYQPKNCTILVAGKVGDDVLYTLESLFGSWNSEYPFTPNAFDFKINEEKLYFKDRPNAIQSAIRIGIPSINRKHPDFPGLQVLNTLLGGYFGSRLMNNIREDKGYTYGIGSANASLQQSGYFVIASEVGADVCDATLTEIAKEINILKTDLVPDEELQLVKNYLMGSLLGSLENAFSHADKFKNLYFYGLDYDYYDRYITTIKNISAAELLNLANKYLDFDNFYKVIVGKK</sequence>
<protein>
    <submittedName>
        <fullName evidence="2">Insulinase family protein</fullName>
    </submittedName>
</protein>
<dbReference type="SUPFAM" id="SSF63411">
    <property type="entry name" value="LuxS/MPP-like metallohydrolase"/>
    <property type="match status" value="2"/>
</dbReference>
<evidence type="ECO:0000259" key="1">
    <source>
        <dbReference type="Pfam" id="PF05193"/>
    </source>
</evidence>
<organism evidence="2 3">
    <name type="scientific">Pedobacter cryophilus</name>
    <dbReference type="NCBI Taxonomy" id="2571271"/>
    <lineage>
        <taxon>Bacteria</taxon>
        <taxon>Pseudomonadati</taxon>
        <taxon>Bacteroidota</taxon>
        <taxon>Sphingobacteriia</taxon>
        <taxon>Sphingobacteriales</taxon>
        <taxon>Sphingobacteriaceae</taxon>
        <taxon>Pedobacter</taxon>
    </lineage>
</organism>
<dbReference type="PANTHER" id="PTHR11851:SF224">
    <property type="entry name" value="PROCESSING PROTEASE"/>
    <property type="match status" value="1"/>
</dbReference>
<accession>A0A4U1BZ83</accession>
<proteinExistence type="predicted"/>
<dbReference type="EMBL" id="SWBP01000003">
    <property type="protein sequence ID" value="TKB97808.1"/>
    <property type="molecule type" value="Genomic_DNA"/>
</dbReference>
<dbReference type="InterPro" id="IPR007863">
    <property type="entry name" value="Peptidase_M16_C"/>
</dbReference>
<keyword evidence="3" id="KW-1185">Reference proteome</keyword>
<reference evidence="2 3" key="1">
    <citation type="submission" date="2019-04" db="EMBL/GenBank/DDBJ databases">
        <title>Pedobacter sp. AR-3-17 sp. nov., isolated from Arctic soil.</title>
        <authorList>
            <person name="Dahal R.H."/>
            <person name="Kim D.-U."/>
        </authorList>
    </citation>
    <scope>NUCLEOTIDE SEQUENCE [LARGE SCALE GENOMIC DNA]</scope>
    <source>
        <strain evidence="2 3">AR-3-17</strain>
    </source>
</reference>
<name>A0A4U1BZ83_9SPHI</name>
<dbReference type="InterPro" id="IPR011249">
    <property type="entry name" value="Metalloenz_LuxS/M16"/>
</dbReference>
<feature type="domain" description="Peptidase M16 C-terminal" evidence="1">
    <location>
        <begin position="181"/>
        <end position="355"/>
    </location>
</feature>
<comment type="caution">
    <text evidence="2">The sequence shown here is derived from an EMBL/GenBank/DDBJ whole genome shotgun (WGS) entry which is preliminary data.</text>
</comment>
<dbReference type="AlphaFoldDB" id="A0A4U1BZ83"/>
<dbReference type="Proteomes" id="UP000308181">
    <property type="component" value="Unassembled WGS sequence"/>
</dbReference>
<evidence type="ECO:0000313" key="3">
    <source>
        <dbReference type="Proteomes" id="UP000308181"/>
    </source>
</evidence>
<dbReference type="RefSeq" id="WP_136826382.1">
    <property type="nucleotide sequence ID" value="NZ_SWBP01000003.1"/>
</dbReference>
<dbReference type="InterPro" id="IPR050361">
    <property type="entry name" value="MPP/UQCRC_Complex"/>
</dbReference>
<dbReference type="PANTHER" id="PTHR11851">
    <property type="entry name" value="METALLOPROTEASE"/>
    <property type="match status" value="1"/>
</dbReference>
<evidence type="ECO:0000313" key="2">
    <source>
        <dbReference type="EMBL" id="TKB97808.1"/>
    </source>
</evidence>
<dbReference type="Gene3D" id="3.30.830.10">
    <property type="entry name" value="Metalloenzyme, LuxS/M16 peptidase-like"/>
    <property type="match status" value="2"/>
</dbReference>
<dbReference type="OrthoDB" id="9811314at2"/>
<gene>
    <name evidence="2" type="ORF">FA046_10655</name>
</gene>
<dbReference type="Pfam" id="PF05193">
    <property type="entry name" value="Peptidase_M16_C"/>
    <property type="match status" value="1"/>
</dbReference>